<evidence type="ECO:0000313" key="2">
    <source>
        <dbReference type="Proteomes" id="UP000298216"/>
    </source>
</evidence>
<accession>A0A4Y9RNN6</accession>
<dbReference type="OrthoDB" id="7209879at2"/>
<gene>
    <name evidence="1" type="ORF">EGY25_14370</name>
</gene>
<dbReference type="Proteomes" id="UP000298216">
    <property type="component" value="Unassembled WGS sequence"/>
</dbReference>
<protein>
    <submittedName>
        <fullName evidence="1">Uncharacterized protein</fullName>
    </submittedName>
</protein>
<comment type="caution">
    <text evidence="1">The sequence shown here is derived from an EMBL/GenBank/DDBJ whole genome shotgun (WGS) entry which is preliminary data.</text>
</comment>
<dbReference type="AlphaFoldDB" id="A0A4Y9RNN6"/>
<evidence type="ECO:0000313" key="1">
    <source>
        <dbReference type="EMBL" id="TFW10887.1"/>
    </source>
</evidence>
<dbReference type="RefSeq" id="WP_135195717.1">
    <property type="nucleotide sequence ID" value="NZ_SPVH01000007.1"/>
</dbReference>
<organism evidence="1 2">
    <name type="scientific">Brevundimonas intermedia</name>
    <dbReference type="NCBI Taxonomy" id="74315"/>
    <lineage>
        <taxon>Bacteria</taxon>
        <taxon>Pseudomonadati</taxon>
        <taxon>Pseudomonadota</taxon>
        <taxon>Alphaproteobacteria</taxon>
        <taxon>Caulobacterales</taxon>
        <taxon>Caulobacteraceae</taxon>
        <taxon>Brevundimonas</taxon>
    </lineage>
</organism>
<name>A0A4Y9RNN6_9CAUL</name>
<proteinExistence type="predicted"/>
<sequence>MTRMGLVAFLFSDCLDSVSRTTRLAKYADDPGGRDYHWAAKLGAQKMFGDDVSYDQAVADTMSKISRSHQRLDNQEALKGLYGWKIANPGVGKEPPSGELAGPKGELIVSLKPCFAVERKGVTTAYVPWMFKEVRLTAQVASIGVHLLEVGLQKDAYSNWRFALIDTVTQKCFWRTHKHSAKAANFAIRTTEEILIAQRVKKAA</sequence>
<reference evidence="1 2" key="1">
    <citation type="submission" date="2019-03" db="EMBL/GenBank/DDBJ databases">
        <title>Draft genome of Brevundimonas sp. a heavy metal resistant soil bacteria.</title>
        <authorList>
            <person name="Soto J."/>
        </authorList>
    </citation>
    <scope>NUCLEOTIDE SEQUENCE [LARGE SCALE GENOMIC DNA]</scope>
    <source>
        <strain evidence="1 2">B-10</strain>
    </source>
</reference>
<keyword evidence="2" id="KW-1185">Reference proteome</keyword>
<dbReference type="EMBL" id="SPVH01000007">
    <property type="protein sequence ID" value="TFW10887.1"/>
    <property type="molecule type" value="Genomic_DNA"/>
</dbReference>